<evidence type="ECO:0000313" key="1">
    <source>
        <dbReference type="EMBL" id="MDC8785471.1"/>
    </source>
</evidence>
<proteinExistence type="predicted"/>
<dbReference type="RefSeq" id="WP_273596584.1">
    <property type="nucleotide sequence ID" value="NZ_JAQQXS010000007.1"/>
</dbReference>
<sequence length="278" mass="30206">MKLLKFVSSGRARHFVWASSGALLRVLVALGLVGVQAACMTPTRAPAPGRETAPAKHLGVETALADWSARELPGKPATHYSVIERSGRPCVLAQANESASLWRRGMALDAHQIARLQFDWWIGGFAPQASVLEAETDDAPARILLGFSGDESQLSFRNRMQFELARTLTGESPPYALLMYVWDANAAVDTLTISSRSDRIRKIVVGTGPRQAANKGWVRLERDPVADFTRAFGEAPGRLISMALMTDADNTHSQADACYGNILLLDPEGRILPGSLRL</sequence>
<dbReference type="Proteomes" id="UP001219862">
    <property type="component" value="Unassembled WGS sequence"/>
</dbReference>
<comment type="caution">
    <text evidence="1">The sequence shown here is derived from an EMBL/GenBank/DDBJ whole genome shotgun (WGS) entry which is preliminary data.</text>
</comment>
<name>A0ABT5KRD6_9BURK</name>
<protein>
    <submittedName>
        <fullName evidence="1">DUF3047 domain-containing protein</fullName>
    </submittedName>
</protein>
<evidence type="ECO:0000313" key="2">
    <source>
        <dbReference type="Proteomes" id="UP001219862"/>
    </source>
</evidence>
<dbReference type="EMBL" id="JAQQXS010000007">
    <property type="protein sequence ID" value="MDC8785471.1"/>
    <property type="molecule type" value="Genomic_DNA"/>
</dbReference>
<reference evidence="1 2" key="1">
    <citation type="submission" date="2022-10" db="EMBL/GenBank/DDBJ databases">
        <title>paucibacter sp. hw8 Genome sequencing.</title>
        <authorList>
            <person name="Park S."/>
        </authorList>
    </citation>
    <scope>NUCLEOTIDE SEQUENCE [LARGE SCALE GENOMIC DNA]</scope>
    <source>
        <strain evidence="2">hw8</strain>
    </source>
</reference>
<dbReference type="Pfam" id="PF11249">
    <property type="entry name" value="DUF3047"/>
    <property type="match status" value="1"/>
</dbReference>
<accession>A0ABT5KRD6</accession>
<organism evidence="1 2">
    <name type="scientific">Roseateles koreensis</name>
    <dbReference type="NCBI Taxonomy" id="2987526"/>
    <lineage>
        <taxon>Bacteria</taxon>
        <taxon>Pseudomonadati</taxon>
        <taxon>Pseudomonadota</taxon>
        <taxon>Betaproteobacteria</taxon>
        <taxon>Burkholderiales</taxon>
        <taxon>Sphaerotilaceae</taxon>
        <taxon>Roseateles</taxon>
    </lineage>
</organism>
<keyword evidence="2" id="KW-1185">Reference proteome</keyword>
<gene>
    <name evidence="1" type="ORF">PRZ01_09735</name>
</gene>
<dbReference type="InterPro" id="IPR021409">
    <property type="entry name" value="DUF3047"/>
</dbReference>